<gene>
    <name evidence="5" type="ORF">C0V70_09480</name>
</gene>
<comment type="subcellular location">
    <subcellularLocation>
        <location evidence="1">Membrane</location>
        <topology evidence="1">Multi-pass membrane protein</topology>
    </subcellularLocation>
</comment>
<keyword evidence="4" id="KW-0472">Membrane</keyword>
<dbReference type="RefSeq" id="WP_102243622.1">
    <property type="nucleotide sequence ID" value="NZ_CP025704.1"/>
</dbReference>
<keyword evidence="6" id="KW-1185">Reference proteome</keyword>
<reference evidence="5 6" key="1">
    <citation type="submission" date="2018-01" db="EMBL/GenBank/DDBJ databases">
        <title>Complete genome sequence of Bacteriovorax stolpii DSM12778.</title>
        <authorList>
            <person name="Tang B."/>
            <person name="Chang J."/>
        </authorList>
    </citation>
    <scope>NUCLEOTIDE SEQUENCE [LARGE SCALE GENOMIC DNA]</scope>
    <source>
        <strain evidence="5 6">DSM 12778</strain>
    </source>
</reference>
<protein>
    <submittedName>
        <fullName evidence="5">Amino acid permease</fullName>
    </submittedName>
</protein>
<dbReference type="OrthoDB" id="9759676at2"/>
<keyword evidence="3" id="KW-1133">Transmembrane helix</keyword>
<dbReference type="PANTHER" id="PTHR47704">
    <property type="entry name" value="POTASSIUM TRANSPORTER KIMA"/>
    <property type="match status" value="1"/>
</dbReference>
<dbReference type="Proteomes" id="UP000235584">
    <property type="component" value="Chromosome"/>
</dbReference>
<dbReference type="PANTHER" id="PTHR47704:SF1">
    <property type="entry name" value="POTASSIUM TRANSPORTER KIMA"/>
    <property type="match status" value="1"/>
</dbReference>
<dbReference type="EMBL" id="CP025704">
    <property type="protein sequence ID" value="AUN98331.1"/>
    <property type="molecule type" value="Genomic_DNA"/>
</dbReference>
<dbReference type="GO" id="GO:0016020">
    <property type="term" value="C:membrane"/>
    <property type="evidence" value="ECO:0007669"/>
    <property type="project" value="UniProtKB-SubCell"/>
</dbReference>
<dbReference type="Pfam" id="PF13520">
    <property type="entry name" value="AA_permease_2"/>
    <property type="match status" value="1"/>
</dbReference>
<dbReference type="InterPro" id="IPR002293">
    <property type="entry name" value="AA/rel_permease1"/>
</dbReference>
<dbReference type="GO" id="GO:0022857">
    <property type="term" value="F:transmembrane transporter activity"/>
    <property type="evidence" value="ECO:0007669"/>
    <property type="project" value="InterPro"/>
</dbReference>
<evidence type="ECO:0000256" key="2">
    <source>
        <dbReference type="ARBA" id="ARBA00022692"/>
    </source>
</evidence>
<keyword evidence="2" id="KW-0812">Transmembrane</keyword>
<organism evidence="5 6">
    <name type="scientific">Bacteriovorax stolpii</name>
    <name type="common">Bdellovibrio stolpii</name>
    <dbReference type="NCBI Taxonomy" id="960"/>
    <lineage>
        <taxon>Bacteria</taxon>
        <taxon>Pseudomonadati</taxon>
        <taxon>Bdellovibrionota</taxon>
        <taxon>Bacteriovoracia</taxon>
        <taxon>Bacteriovoracales</taxon>
        <taxon>Bacteriovoracaceae</taxon>
        <taxon>Bacteriovorax</taxon>
    </lineage>
</organism>
<evidence type="ECO:0000313" key="6">
    <source>
        <dbReference type="Proteomes" id="UP000235584"/>
    </source>
</evidence>
<dbReference type="InterPro" id="IPR053153">
    <property type="entry name" value="APC_K+_Transporter"/>
</dbReference>
<name>A0A2K9NS37_BACTC</name>
<dbReference type="AlphaFoldDB" id="A0A2K9NS37"/>
<dbReference type="KEGG" id="bsto:C0V70_09480"/>
<evidence type="ECO:0000256" key="1">
    <source>
        <dbReference type="ARBA" id="ARBA00004141"/>
    </source>
</evidence>
<proteinExistence type="predicted"/>
<dbReference type="Gene3D" id="1.20.1740.10">
    <property type="entry name" value="Amino acid/polyamine transporter I"/>
    <property type="match status" value="1"/>
</dbReference>
<accession>A0A2K9NS37</accession>
<evidence type="ECO:0000256" key="4">
    <source>
        <dbReference type="ARBA" id="ARBA00023136"/>
    </source>
</evidence>
<evidence type="ECO:0000313" key="5">
    <source>
        <dbReference type="EMBL" id="AUN98331.1"/>
    </source>
</evidence>
<sequence>MFISKIKHVFIGNPLTMDKLEEEKIPKWKALAVLSSDALSSVAYATEEVLIPLSLFALTAMAWSMPMAVGVALLLLIITLSYQQTITAYPHGGGAYTVAKENLGENAGLVAGAALLIDYILTVSVSVSAGLENIGSAFPFIAEHKVAIGVAIIFAIMILNLRGLKESSNVFAYPTYFFIFSILAMIVTGAYKILTGQAPVVHPVLHESYPEVPLFLLLRAFSSGCSALTGIEAISNGVPIFRKPSPVNAKITMIWMAVILGGFFLGITLLAHIYGIVPAHGKETVMSMLSKQIFGENFLYYGIQIGVALILLLAANTSYADFPRLTSLIAQDRFLPKQMSSIGDRLVFSNGIIGLTTAAALLVIIFGGSTHALIPLYAVGVFLSFTISQSGMIVHHVKNRNPHWKKGMIINALGATTTFIVLIVIAVTKFTSGAWMVIILIPALVFFFKKVKNHYTRVSHTLARENYHQDLKTAHAPYIAIVPISGIHPGVVRAVKYAMTISKDVRVCYVDVDKEATAKMVRLWEKWSDGLPLNVIESPYRSVLGPLLSYIDKTHIESGREMISVVVPEFVTREWYQQFLHNQMSLVLKAALRFKPGKVVTAIRYYI</sequence>
<evidence type="ECO:0000256" key="3">
    <source>
        <dbReference type="ARBA" id="ARBA00022989"/>
    </source>
</evidence>